<evidence type="ECO:0000313" key="2">
    <source>
        <dbReference type="EMBL" id="KKK88811.1"/>
    </source>
</evidence>
<proteinExistence type="predicted"/>
<keyword evidence="1" id="KW-0472">Membrane</keyword>
<comment type="caution">
    <text evidence="2">The sequence shown here is derived from an EMBL/GenBank/DDBJ whole genome shotgun (WGS) entry which is preliminary data.</text>
</comment>
<evidence type="ECO:0000256" key="1">
    <source>
        <dbReference type="SAM" id="Phobius"/>
    </source>
</evidence>
<accession>A0A0F9BWL9</accession>
<feature type="transmembrane region" description="Helical" evidence="1">
    <location>
        <begin position="7"/>
        <end position="28"/>
    </location>
</feature>
<dbReference type="EMBL" id="LAZR01049791">
    <property type="protein sequence ID" value="KKK88811.1"/>
    <property type="molecule type" value="Genomic_DNA"/>
</dbReference>
<sequence length="133" mass="14232">MGKLVTYLSILIFVDLLFIVTGQIGAISSTSIILNTILDLGNLFGSPFYILLFVTAIGGIAVTSGVTTGILNKAGIDLLAFVVTAFALAALGGDFLSIFTYLFALNEILAMFIMAPLIILFLMSVFEWLRGKD</sequence>
<keyword evidence="1" id="KW-0812">Transmembrane</keyword>
<feature type="transmembrane region" description="Helical" evidence="1">
    <location>
        <begin position="78"/>
        <end position="102"/>
    </location>
</feature>
<feature type="transmembrane region" description="Helical" evidence="1">
    <location>
        <begin position="48"/>
        <end position="71"/>
    </location>
</feature>
<dbReference type="AlphaFoldDB" id="A0A0F9BWL9"/>
<name>A0A0F9BWL9_9ZZZZ</name>
<feature type="transmembrane region" description="Helical" evidence="1">
    <location>
        <begin position="108"/>
        <end position="129"/>
    </location>
</feature>
<gene>
    <name evidence="2" type="ORF">LCGC14_2739400</name>
</gene>
<protein>
    <submittedName>
        <fullName evidence="2">Uncharacterized protein</fullName>
    </submittedName>
</protein>
<keyword evidence="1" id="KW-1133">Transmembrane helix</keyword>
<organism evidence="2">
    <name type="scientific">marine sediment metagenome</name>
    <dbReference type="NCBI Taxonomy" id="412755"/>
    <lineage>
        <taxon>unclassified sequences</taxon>
        <taxon>metagenomes</taxon>
        <taxon>ecological metagenomes</taxon>
    </lineage>
</organism>
<reference evidence="2" key="1">
    <citation type="journal article" date="2015" name="Nature">
        <title>Complex archaea that bridge the gap between prokaryotes and eukaryotes.</title>
        <authorList>
            <person name="Spang A."/>
            <person name="Saw J.H."/>
            <person name="Jorgensen S.L."/>
            <person name="Zaremba-Niedzwiedzka K."/>
            <person name="Martijn J."/>
            <person name="Lind A.E."/>
            <person name="van Eijk R."/>
            <person name="Schleper C."/>
            <person name="Guy L."/>
            <person name="Ettema T.J."/>
        </authorList>
    </citation>
    <scope>NUCLEOTIDE SEQUENCE</scope>
</reference>